<reference evidence="5" key="1">
    <citation type="submission" date="2022-03" db="EMBL/GenBank/DDBJ databases">
        <title>Brevibacterium spongiae sp. nov., isolated from marine sponge.</title>
        <authorList>
            <person name="Li Z."/>
            <person name="Zhang M."/>
        </authorList>
    </citation>
    <scope>NUCLEOTIDE SEQUENCE</scope>
    <source>
        <strain evidence="5">WHS-Z9</strain>
    </source>
</reference>
<evidence type="ECO:0000313" key="6">
    <source>
        <dbReference type="Proteomes" id="UP001064879"/>
    </source>
</evidence>
<dbReference type="InterPro" id="IPR054542">
    <property type="entry name" value="Cys_met_metab_PP"/>
</dbReference>
<evidence type="ECO:0000256" key="4">
    <source>
        <dbReference type="RuleBase" id="RU362118"/>
    </source>
</evidence>
<dbReference type="PANTHER" id="PTHR11808">
    <property type="entry name" value="TRANS-SULFURATION ENZYME FAMILY MEMBER"/>
    <property type="match status" value="1"/>
</dbReference>
<dbReference type="Pfam" id="PF01053">
    <property type="entry name" value="Cys_Met_Meta_PP"/>
    <property type="match status" value="1"/>
</dbReference>
<dbReference type="InterPro" id="IPR015421">
    <property type="entry name" value="PyrdxlP-dep_Trfase_major"/>
</dbReference>
<name>A0ABY5SXR0_9MICO</name>
<comment type="similarity">
    <text evidence="2 4">Belongs to the trans-sulfuration enzymes family.</text>
</comment>
<organism evidence="5 6">
    <name type="scientific">Brevibacterium spongiae</name>
    <dbReference type="NCBI Taxonomy" id="2909672"/>
    <lineage>
        <taxon>Bacteria</taxon>
        <taxon>Bacillati</taxon>
        <taxon>Actinomycetota</taxon>
        <taxon>Actinomycetes</taxon>
        <taxon>Micrococcales</taxon>
        <taxon>Brevibacteriaceae</taxon>
        <taxon>Brevibacterium</taxon>
    </lineage>
</organism>
<dbReference type="EMBL" id="CP093443">
    <property type="protein sequence ID" value="UVI37959.1"/>
    <property type="molecule type" value="Genomic_DNA"/>
</dbReference>
<dbReference type="InterPro" id="IPR015424">
    <property type="entry name" value="PyrdxlP-dep_Trfase"/>
</dbReference>
<dbReference type="PIRSF" id="PIRSF001434">
    <property type="entry name" value="CGS"/>
    <property type="match status" value="1"/>
</dbReference>
<protein>
    <submittedName>
        <fullName evidence="5">Aminotransferase class I/II-fold pyridoxal phosphate-dependent enzyme</fullName>
    </submittedName>
</protein>
<keyword evidence="5" id="KW-0808">Transferase</keyword>
<dbReference type="InterPro" id="IPR000277">
    <property type="entry name" value="Cys/Met-Metab_PyrdxlP-dep_enz"/>
</dbReference>
<dbReference type="GO" id="GO:0008483">
    <property type="term" value="F:transaminase activity"/>
    <property type="evidence" value="ECO:0007669"/>
    <property type="project" value="UniProtKB-KW"/>
</dbReference>
<dbReference type="SUPFAM" id="SSF53383">
    <property type="entry name" value="PLP-dependent transferases"/>
    <property type="match status" value="1"/>
</dbReference>
<dbReference type="Gene3D" id="3.40.640.10">
    <property type="entry name" value="Type I PLP-dependent aspartate aminotransferase-like (Major domain)"/>
    <property type="match status" value="1"/>
</dbReference>
<gene>
    <name evidence="5" type="ORF">L1F31_16735</name>
</gene>
<dbReference type="Gene3D" id="3.90.1150.10">
    <property type="entry name" value="Aspartate Aminotransferase, domain 1"/>
    <property type="match status" value="1"/>
</dbReference>
<dbReference type="InterPro" id="IPR015422">
    <property type="entry name" value="PyrdxlP-dep_Trfase_small"/>
</dbReference>
<evidence type="ECO:0000256" key="2">
    <source>
        <dbReference type="ARBA" id="ARBA00009077"/>
    </source>
</evidence>
<accession>A0ABY5SXR0</accession>
<sequence length="415" mass="42995">MPEAHTGSVVAPIFQTSTFMMDTPGTTRAGFDYARTGTPNRSDLEQALCELENASFAAALNSGTSAGAAVFSALLRPGDEVILPRDVYGGTFRLLQNEYVRWGVVIRTVDLTDTSALAAAINENTAIVWAESPSNPGLDIIDIAEAARLAHAANALLVVDSTFATPILQRPLELGADVVVHSTTKFINGHSDVIGGAVLAGDGTSCPRAAEVVDRLESHLASVGLGISPFDAWLTRRGIKTLPVRMKAHCENAQAVAEWLETRDEVTEVVYPGLPSHPGHEVAKRQMSGFGGVVSLRTDTEERALALVANTRLITLAESLGGVESLIDHPATMTHLAVADCELSIDGAFIRLSVGIEDIDDILADLAQAFDATVGAAGESGNAAANDAAGNDATAGNGTAGNAVAGAPVAVTVPA</sequence>
<dbReference type="PROSITE" id="PS00868">
    <property type="entry name" value="CYS_MET_METAB_PP"/>
    <property type="match status" value="1"/>
</dbReference>
<evidence type="ECO:0000313" key="5">
    <source>
        <dbReference type="EMBL" id="UVI37959.1"/>
    </source>
</evidence>
<comment type="cofactor">
    <cofactor evidence="1 4">
        <name>pyridoxal 5'-phosphate</name>
        <dbReference type="ChEBI" id="CHEBI:597326"/>
    </cofactor>
</comment>
<proteinExistence type="inferred from homology"/>
<dbReference type="CDD" id="cd00614">
    <property type="entry name" value="CGS_like"/>
    <property type="match status" value="1"/>
</dbReference>
<dbReference type="PANTHER" id="PTHR11808:SF75">
    <property type="entry name" value="CYSTATHIONINE GAMMA-SYNTHASE"/>
    <property type="match status" value="1"/>
</dbReference>
<dbReference type="Proteomes" id="UP001064879">
    <property type="component" value="Chromosome"/>
</dbReference>
<evidence type="ECO:0000256" key="1">
    <source>
        <dbReference type="ARBA" id="ARBA00001933"/>
    </source>
</evidence>
<keyword evidence="5" id="KW-0032">Aminotransferase</keyword>
<keyword evidence="3 4" id="KW-0663">Pyridoxal phosphate</keyword>
<evidence type="ECO:0000256" key="3">
    <source>
        <dbReference type="ARBA" id="ARBA00022898"/>
    </source>
</evidence>
<keyword evidence="6" id="KW-1185">Reference proteome</keyword>